<sequence length="1166" mass="130657">MASILWTAAGILLFFALVNSSPLNHEEENLLPQAQIKEIQESGSMVAEYIWPVRHVQQLLLSTGEGAVVGPEFYTGRPGYKIRPSLTSGKINPMDGLPYLGLWFSFETGLYDEVLDWPFPYTLNLTLLDRRKTGHRIPDNGEDSLKYPVSVHLGSQHPGAEVQSQGNSGSNQQGHQHSDTTFQNYGNSQSVQLGFQSQDTGFQNQGSHDTQFSGPTKQDWRPKSNQIQDFTSPNRRGRLSSFRSLKESNKHEAEISDDDSVLPYQVNEGWNPPFKTNHGTSKSLDEKEIKVSHGLSQTASFQNVHDFFSQGQNGRLEPQTNDSPKDNLGTKSKDSRWQAEQRDIRKISTDTQIRPSILSDINRGSESSLTLENNFSEQPSISRVFASNDNVGPSSSTFMPDSGTFIGANEESKLSNGLVTDSRYSSKIYKGLLAMPEPPGNSRWSDDYKDDFTLDAHNNPTKVTNFQHGINHELSSTGDQDIDRSLHLTITPSSVLCQSRKQLRTGRRGRKCGKGFFVPLDQLRTQFVWQDELLVKATVFLQKTPRPEGARVHMRGHQLVSEFQWDVPQSEGARVSSAPFHVNSASYLVVLWASFARDNLGVFVTLVPGPFDSALQWPFSYGFELSVTDAQGNQRKLSVDPTSGTCPLQAFTQPKYRPNPPCGFRKLTGLARNGSLAVKFTAILDQMPNFAKLAVKDGFLVAEYAWRVPNIERKMQLSRSLVSERFYSRDQGHLLQLQLRLNASSATAGLFLTLLEGAHDALLVWPFQTPFQLRVVDQGVGGRDMVVDVDPRDPNCAGAFWRPFGRNDACGSSNAATYEQLYDRKFIRYGAILLKMVLFLEEIRPPRFATLTLSQRHLAAKFEWRVPDLPDRIRSPDPGSFLDSDMFYLSNSGYRMMLRLYPARTDRHVGMYAVLAKGAYDDDLDWPFRLSFKLEVTTGDRTFTRTLYPGESGSGCPAGAFHRPDRELAEWSCGEGRMAPHSSLESDVIFSIEVFLQEFPVPPVAALRADLRSGSFVARYSWIVKQATSVLEQLRTGEKELVESETFYTENQGYALRMSMTVAGQSMEDIGLFWALQSGQHDDALQWPFRGPVTLSVVDPSQFNQRHLEVRTGPDTGSCPSAAFNRPKQFRNDRSCGFPALASMTTIRRDFVDNDVLHIRATVIIT</sequence>
<dbReference type="Gene3D" id="2.60.210.10">
    <property type="entry name" value="Apoptosis, Tumor Necrosis Factor Receptor Associated Protein 2, Chain A"/>
    <property type="match status" value="5"/>
</dbReference>
<dbReference type="PANTHER" id="PTHR10131">
    <property type="entry name" value="TNF RECEPTOR ASSOCIATED FACTOR"/>
    <property type="match status" value="1"/>
</dbReference>
<gene>
    <name evidence="4" type="ORF">JTE90_024374</name>
</gene>
<feature type="compositionally biased region" description="Basic and acidic residues" evidence="1">
    <location>
        <begin position="331"/>
        <end position="342"/>
    </location>
</feature>
<feature type="region of interest" description="Disordered" evidence="1">
    <location>
        <begin position="133"/>
        <end position="186"/>
    </location>
</feature>
<feature type="compositionally biased region" description="Polar residues" evidence="1">
    <location>
        <begin position="223"/>
        <end position="234"/>
    </location>
</feature>
<proteinExistence type="predicted"/>
<evidence type="ECO:0000256" key="2">
    <source>
        <dbReference type="SAM" id="SignalP"/>
    </source>
</evidence>
<comment type="caution">
    <text evidence="4">The sequence shown here is derived from an EMBL/GenBank/DDBJ whole genome shotgun (WGS) entry which is preliminary data.</text>
</comment>
<evidence type="ECO:0000313" key="5">
    <source>
        <dbReference type="Proteomes" id="UP000827092"/>
    </source>
</evidence>
<dbReference type="GO" id="GO:0061630">
    <property type="term" value="F:ubiquitin protein ligase activity"/>
    <property type="evidence" value="ECO:0007669"/>
    <property type="project" value="TreeGrafter"/>
</dbReference>
<feature type="region of interest" description="Disordered" evidence="1">
    <location>
        <begin position="199"/>
        <end position="290"/>
    </location>
</feature>
<dbReference type="Proteomes" id="UP000827092">
    <property type="component" value="Unassembled WGS sequence"/>
</dbReference>
<feature type="compositionally biased region" description="Polar residues" evidence="1">
    <location>
        <begin position="310"/>
        <end position="322"/>
    </location>
</feature>
<dbReference type="PROSITE" id="PS50144">
    <property type="entry name" value="MATH"/>
    <property type="match status" value="1"/>
</dbReference>
<evidence type="ECO:0000256" key="1">
    <source>
        <dbReference type="SAM" id="MobiDB-lite"/>
    </source>
</evidence>
<dbReference type="SUPFAM" id="SSF49599">
    <property type="entry name" value="TRAF domain-like"/>
    <property type="match status" value="5"/>
</dbReference>
<dbReference type="Pfam" id="PF22486">
    <property type="entry name" value="MATH_2"/>
    <property type="match status" value="1"/>
</dbReference>
<evidence type="ECO:0000259" key="3">
    <source>
        <dbReference type="PROSITE" id="PS50144"/>
    </source>
</evidence>
<dbReference type="InterPro" id="IPR049342">
    <property type="entry name" value="TRAF1-6_MATH_dom"/>
</dbReference>
<dbReference type="GO" id="GO:0045087">
    <property type="term" value="P:innate immune response"/>
    <property type="evidence" value="ECO:0007669"/>
    <property type="project" value="TreeGrafter"/>
</dbReference>
<accession>A0AAV6U5E6</accession>
<dbReference type="AlphaFoldDB" id="A0AAV6U5E6"/>
<dbReference type="EMBL" id="JAFNEN010000644">
    <property type="protein sequence ID" value="KAG8179170.1"/>
    <property type="molecule type" value="Genomic_DNA"/>
</dbReference>
<feature type="compositionally biased region" description="Basic and acidic residues" evidence="1">
    <location>
        <begin position="133"/>
        <end position="145"/>
    </location>
</feature>
<protein>
    <recommendedName>
        <fullName evidence="3">MATH domain-containing protein</fullName>
    </recommendedName>
</protein>
<evidence type="ECO:0000313" key="4">
    <source>
        <dbReference type="EMBL" id="KAG8179170.1"/>
    </source>
</evidence>
<dbReference type="InterPro" id="IPR002083">
    <property type="entry name" value="MATH/TRAF_dom"/>
</dbReference>
<organism evidence="4 5">
    <name type="scientific">Oedothorax gibbosus</name>
    <dbReference type="NCBI Taxonomy" id="931172"/>
    <lineage>
        <taxon>Eukaryota</taxon>
        <taxon>Metazoa</taxon>
        <taxon>Ecdysozoa</taxon>
        <taxon>Arthropoda</taxon>
        <taxon>Chelicerata</taxon>
        <taxon>Arachnida</taxon>
        <taxon>Araneae</taxon>
        <taxon>Araneomorphae</taxon>
        <taxon>Entelegynae</taxon>
        <taxon>Araneoidea</taxon>
        <taxon>Linyphiidae</taxon>
        <taxon>Erigoninae</taxon>
        <taxon>Oedothorax</taxon>
    </lineage>
</organism>
<reference evidence="4 5" key="1">
    <citation type="journal article" date="2022" name="Nat. Ecol. Evol.">
        <title>A masculinizing supergene underlies an exaggerated male reproductive morph in a spider.</title>
        <authorList>
            <person name="Hendrickx F."/>
            <person name="De Corte Z."/>
            <person name="Sonet G."/>
            <person name="Van Belleghem S.M."/>
            <person name="Kostlbacher S."/>
            <person name="Vangestel C."/>
        </authorList>
    </citation>
    <scope>NUCLEOTIDE SEQUENCE [LARGE SCALE GENOMIC DNA]</scope>
    <source>
        <strain evidence="4">W744_W776</strain>
    </source>
</reference>
<dbReference type="PANTHER" id="PTHR10131:SF152">
    <property type="entry name" value="TNF RECEPTOR-ASSOCIATED FACTOR 6"/>
    <property type="match status" value="1"/>
</dbReference>
<feature type="compositionally biased region" description="Low complexity" evidence="1">
    <location>
        <begin position="163"/>
        <end position="175"/>
    </location>
</feature>
<keyword evidence="2" id="KW-0732">Signal</keyword>
<dbReference type="InterPro" id="IPR008974">
    <property type="entry name" value="TRAF-like"/>
</dbReference>
<feature type="chain" id="PRO_5043630516" description="MATH domain-containing protein" evidence="2">
    <location>
        <begin position="21"/>
        <end position="1166"/>
    </location>
</feature>
<feature type="signal peptide" evidence="2">
    <location>
        <begin position="1"/>
        <end position="20"/>
    </location>
</feature>
<feature type="region of interest" description="Disordered" evidence="1">
    <location>
        <begin position="310"/>
        <end position="342"/>
    </location>
</feature>
<feature type="compositionally biased region" description="Basic and acidic residues" evidence="1">
    <location>
        <begin position="244"/>
        <end position="254"/>
    </location>
</feature>
<dbReference type="Pfam" id="PF21355">
    <property type="entry name" value="TRAF-mep_MATH"/>
    <property type="match status" value="4"/>
</dbReference>
<feature type="compositionally biased region" description="Polar residues" evidence="1">
    <location>
        <begin position="199"/>
        <end position="216"/>
    </location>
</feature>
<name>A0AAV6U5E6_9ARAC</name>
<keyword evidence="5" id="KW-1185">Reference proteome</keyword>
<feature type="domain" description="MATH" evidence="3">
    <location>
        <begin position="1017"/>
        <end position="1163"/>
    </location>
</feature>